<dbReference type="InterPro" id="IPR052380">
    <property type="entry name" value="Viral_DNA_packaging_terminase"/>
</dbReference>
<evidence type="ECO:0000259" key="1">
    <source>
        <dbReference type="Pfam" id="PF04466"/>
    </source>
</evidence>
<dbReference type="InterPro" id="IPR027417">
    <property type="entry name" value="P-loop_NTPase"/>
</dbReference>
<evidence type="ECO:0000313" key="2">
    <source>
        <dbReference type="EMBL" id="QQV90481.1"/>
    </source>
</evidence>
<dbReference type="PANTHER" id="PTHR39184">
    <property type="match status" value="1"/>
</dbReference>
<name>A0A8E4ZJW0_9CAUD</name>
<sequence>MKIKFSKKYKPLFDILAGKHPEVDTIIVTGGRGSAKSFVISCFSLMALAYHYWNVLYTRFTNVSIVDSIKPEVDDKIELLGLTNYVNSTNAHIENNCNRIAFKGIKTGSKQQTANLKSLFGFNCFVVDEAEELPDYETFEKVFLSIRSKDKRNLTILILNPASVHHWIYRHFFTGRNVDAGANVIKQNVCYIHTSYLDVEREYLADNVVAYYQQLKINDPDKYEQVVMGGWTEAVEGRIFNTWTRNTYADFISIPLPSFYGVDWGKNHKFGIVELKYDSYKNILYCHQRNYYSENELLAQLTTDELATINNYGGIIIHTFNKLGIPKDAYVVCDSANPDNIVLLQSYGWEYAYGIDKPKGSVMAGITLLQSTNVVYTEESNGIDLEFKNYSYANDRLGVVDDEVIKAYDDIIDPIRYGRRHAEQFNL</sequence>
<dbReference type="Proteomes" id="UP000693706">
    <property type="component" value="Segment"/>
</dbReference>
<keyword evidence="3" id="KW-1185">Reference proteome</keyword>
<dbReference type="EMBL" id="MT732457">
    <property type="protein sequence ID" value="QQV90481.1"/>
    <property type="molecule type" value="Genomic_DNA"/>
</dbReference>
<feature type="domain" description="Phage terminase large subunit N-terminal" evidence="1">
    <location>
        <begin position="25"/>
        <end position="229"/>
    </location>
</feature>
<dbReference type="Gene3D" id="3.40.50.300">
    <property type="entry name" value="P-loop containing nucleotide triphosphate hydrolases"/>
    <property type="match status" value="1"/>
</dbReference>
<dbReference type="Gene3D" id="3.30.420.280">
    <property type="match status" value="1"/>
</dbReference>
<accession>A0A8E4ZJW0</accession>
<proteinExistence type="predicted"/>
<protein>
    <submittedName>
        <fullName evidence="2">Terminase large subunit</fullName>
    </submittedName>
</protein>
<reference evidence="2" key="1">
    <citation type="submission" date="2020-07" db="EMBL/GenBank/DDBJ databases">
        <title>Highly diverse flavobacterial phages as mortality factor during North Sea spring blooms.</title>
        <authorList>
            <person name="Bartlau N."/>
            <person name="Wichels A."/>
            <person name="Krohne G."/>
            <person name="Adriaenssens E.M."/>
            <person name="Heins A."/>
            <person name="Fuchs B.M."/>
            <person name="Amann R."/>
            <person name="Moraru C."/>
        </authorList>
    </citation>
    <scope>NUCLEOTIDE SEQUENCE</scope>
</reference>
<dbReference type="Pfam" id="PF04466">
    <property type="entry name" value="Terminase_3"/>
    <property type="match status" value="1"/>
</dbReference>
<evidence type="ECO:0000313" key="3">
    <source>
        <dbReference type="Proteomes" id="UP000693706"/>
    </source>
</evidence>
<gene>
    <name evidence="2" type="ORF">Harreka1_74</name>
</gene>
<dbReference type="InterPro" id="IPR035412">
    <property type="entry name" value="Terminase_L_N"/>
</dbReference>
<organism evidence="2 3">
    <name type="scientific">Olleya phage Harreka_1</name>
    <dbReference type="NCBI Taxonomy" id="2745673"/>
    <lineage>
        <taxon>Viruses</taxon>
        <taxon>Duplodnaviria</taxon>
        <taxon>Heunggongvirae</taxon>
        <taxon>Uroviricota</taxon>
        <taxon>Caudoviricetes</taxon>
        <taxon>Aggregaviridae</taxon>
        <taxon>Harrekavirus</taxon>
        <taxon>Harrekavirus harreka</taxon>
    </lineage>
</organism>
<dbReference type="PANTHER" id="PTHR39184:SF1">
    <property type="entry name" value="PBSX PHAGE TERMINASE LARGE SUBUNIT"/>
    <property type="match status" value="1"/>
</dbReference>